<feature type="region of interest" description="Disordered" evidence="1">
    <location>
        <begin position="128"/>
        <end position="151"/>
    </location>
</feature>
<feature type="compositionally biased region" description="Acidic residues" evidence="1">
    <location>
        <begin position="132"/>
        <end position="146"/>
    </location>
</feature>
<organism evidence="2 3">
    <name type="scientific">Coptis chinensis</name>
    <dbReference type="NCBI Taxonomy" id="261450"/>
    <lineage>
        <taxon>Eukaryota</taxon>
        <taxon>Viridiplantae</taxon>
        <taxon>Streptophyta</taxon>
        <taxon>Embryophyta</taxon>
        <taxon>Tracheophyta</taxon>
        <taxon>Spermatophyta</taxon>
        <taxon>Magnoliopsida</taxon>
        <taxon>Ranunculales</taxon>
        <taxon>Ranunculaceae</taxon>
        <taxon>Coptidoideae</taxon>
        <taxon>Coptis</taxon>
    </lineage>
</organism>
<protein>
    <recommendedName>
        <fullName evidence="4">CCHC-type domain-containing protein</fullName>
    </recommendedName>
</protein>
<name>A0A835M6I1_9MAGN</name>
<feature type="non-terminal residue" evidence="2">
    <location>
        <position position="653"/>
    </location>
</feature>
<feature type="region of interest" description="Disordered" evidence="1">
    <location>
        <begin position="497"/>
        <end position="526"/>
    </location>
</feature>
<evidence type="ECO:0000313" key="3">
    <source>
        <dbReference type="Proteomes" id="UP000631114"/>
    </source>
</evidence>
<feature type="region of interest" description="Disordered" evidence="1">
    <location>
        <begin position="547"/>
        <end position="618"/>
    </location>
</feature>
<evidence type="ECO:0000256" key="1">
    <source>
        <dbReference type="SAM" id="MobiDB-lite"/>
    </source>
</evidence>
<dbReference type="AlphaFoldDB" id="A0A835M6I1"/>
<reference evidence="2 3" key="1">
    <citation type="submission" date="2020-10" db="EMBL/GenBank/DDBJ databases">
        <title>The Coptis chinensis genome and diversification of protoberbering-type alkaloids.</title>
        <authorList>
            <person name="Wang B."/>
            <person name="Shu S."/>
            <person name="Song C."/>
            <person name="Liu Y."/>
        </authorList>
    </citation>
    <scope>NUCLEOTIDE SEQUENCE [LARGE SCALE GENOMIC DNA]</scope>
    <source>
        <strain evidence="2">HL-2020</strain>
        <tissue evidence="2">Leaf</tissue>
    </source>
</reference>
<accession>A0A835M6I1</accession>
<comment type="caution">
    <text evidence="2">The sequence shown here is derived from an EMBL/GenBank/DDBJ whole genome shotgun (WGS) entry which is preliminary data.</text>
</comment>
<gene>
    <name evidence="2" type="ORF">IFM89_000428</name>
</gene>
<dbReference type="OrthoDB" id="687700at2759"/>
<proteinExistence type="predicted"/>
<evidence type="ECO:0008006" key="4">
    <source>
        <dbReference type="Google" id="ProtNLM"/>
    </source>
</evidence>
<keyword evidence="3" id="KW-1185">Reference proteome</keyword>
<dbReference type="Proteomes" id="UP000631114">
    <property type="component" value="Unassembled WGS sequence"/>
</dbReference>
<feature type="compositionally biased region" description="Low complexity" evidence="1">
    <location>
        <begin position="586"/>
        <end position="603"/>
    </location>
</feature>
<sequence>MAPVRKSAKLNRLITKPVLGPNGKPMVLEISDDDKSEEDAHDEVNILEDPILEDVHEGNSEEDVVMPYSNVIESQLDPIDHDFCTQNIHAYIEELEAYVEDHMVDNTLDNSDVIEDLNVGDGGNDILKNLDVGDDGGSDTEDDQYEYGDRFGPVFGNKKDTGYNSCENDDADYDYIPIDSDCSDNELDKDIDLIVVDEEVKNLEKEIQGTKLGNVVKLNRNIYEVEEMAKVADPVVEEFGICELKPRMSWATVEVCKDFFKTMAIKHKFSTKQVRNDRLRLELKCKVPDSEYFPDSNHRHMYQNFKKTLCGELWENIAWGAAEAYKVQEFSRILGVINKTDSKALDWGDREPRSCWARAHFDWTTKCDQLTNNFSESSNSWILHIRDKPCVRFIDQYNLDLLNLMYTRRELSMELLEGDVVPNVLFIIKKREMRYNWYEVRVVSDTEYLVVNTKKGSRYCSPYFSVEAFRQTYSNYLYPLDNIEAWPEIEDHEELVLPPELTRKAGRPRKQRIRGEDEPTKTKRKCKKCGELGHNAITCALRQNGQYGKNSKKRKVQDEATSGHQVPVQQQEAPVQQQPPSPRGRATQQQQQQVQEQAVAPVQRGRRGSRGSKALEKSKAVLEKSKIALEKNKKSKAALVEKNKKDAIRVVVQ</sequence>
<dbReference type="EMBL" id="JADFTS010000003">
    <property type="protein sequence ID" value="KAF9612506.1"/>
    <property type="molecule type" value="Genomic_DNA"/>
</dbReference>
<feature type="compositionally biased region" description="Low complexity" evidence="1">
    <location>
        <begin position="565"/>
        <end position="576"/>
    </location>
</feature>
<evidence type="ECO:0000313" key="2">
    <source>
        <dbReference type="EMBL" id="KAF9612506.1"/>
    </source>
</evidence>